<protein>
    <submittedName>
        <fullName evidence="3">Helix-turn-helix domain-containing protein</fullName>
    </submittedName>
</protein>
<dbReference type="InterPro" id="IPR041657">
    <property type="entry name" value="HTH_17"/>
</dbReference>
<reference evidence="3" key="2">
    <citation type="submission" date="2021-04" db="EMBL/GenBank/DDBJ databases">
        <authorList>
            <person name="Gilroy R."/>
        </authorList>
    </citation>
    <scope>NUCLEOTIDE SEQUENCE</scope>
    <source>
        <strain evidence="3">ChiBcolR8-3208</strain>
    </source>
</reference>
<evidence type="ECO:0000259" key="2">
    <source>
        <dbReference type="Pfam" id="PF12728"/>
    </source>
</evidence>
<reference evidence="3" key="1">
    <citation type="journal article" date="2021" name="PeerJ">
        <title>Extensive microbial diversity within the chicken gut microbiome revealed by metagenomics and culture.</title>
        <authorList>
            <person name="Gilroy R."/>
            <person name="Ravi A."/>
            <person name="Getino M."/>
            <person name="Pursley I."/>
            <person name="Horton D.L."/>
            <person name="Alikhan N.F."/>
            <person name="Baker D."/>
            <person name="Gharbi K."/>
            <person name="Hall N."/>
            <person name="Watson M."/>
            <person name="Adriaenssens E.M."/>
            <person name="Foster-Nyarko E."/>
            <person name="Jarju S."/>
            <person name="Secka A."/>
            <person name="Antonio M."/>
            <person name="Oren A."/>
            <person name="Chaudhuri R.R."/>
            <person name="La Ragione R."/>
            <person name="Hildebrand F."/>
            <person name="Pallen M.J."/>
        </authorList>
    </citation>
    <scope>NUCLEOTIDE SEQUENCE</scope>
    <source>
        <strain evidence="3">ChiBcolR8-3208</strain>
    </source>
</reference>
<dbReference type="InterPro" id="IPR009061">
    <property type="entry name" value="DNA-bd_dom_put_sf"/>
</dbReference>
<gene>
    <name evidence="3" type="ORF">H9942_02220</name>
</gene>
<dbReference type="GO" id="GO:0003677">
    <property type="term" value="F:DNA binding"/>
    <property type="evidence" value="ECO:0007669"/>
    <property type="project" value="InterPro"/>
</dbReference>
<proteinExistence type="predicted"/>
<dbReference type="NCBIfam" id="TIGR01764">
    <property type="entry name" value="excise"/>
    <property type="match status" value="1"/>
</dbReference>
<organism evidence="3 4">
    <name type="scientific">Candidatus Acutalibacter ornithocaccae</name>
    <dbReference type="NCBI Taxonomy" id="2838416"/>
    <lineage>
        <taxon>Bacteria</taxon>
        <taxon>Bacillati</taxon>
        <taxon>Bacillota</taxon>
        <taxon>Clostridia</taxon>
        <taxon>Eubacteriales</taxon>
        <taxon>Acutalibacteraceae</taxon>
        <taxon>Acutalibacter</taxon>
    </lineage>
</organism>
<sequence>MEIYPMLTGSQLRQYLHISTRKLKYLMDHDYIPHEDTGQATYRYRVRWEDAVEFKRRMEEEPGFLGELAGQFSSHHPPKPRPKREPAFQPTPENCQRFRQWLAQRWANEPDALPIQRAAQLLGRNPQTLHRWIKEGRLQAVQVGRNQLCSKEELLAFLATPERVLGCRELVGEFLAET</sequence>
<dbReference type="InterPro" id="IPR010093">
    <property type="entry name" value="SinI_DNA-bd"/>
</dbReference>
<evidence type="ECO:0000256" key="1">
    <source>
        <dbReference type="SAM" id="MobiDB-lite"/>
    </source>
</evidence>
<comment type="caution">
    <text evidence="3">The sequence shown here is derived from an EMBL/GenBank/DDBJ whole genome shotgun (WGS) entry which is preliminary data.</text>
</comment>
<dbReference type="SUPFAM" id="SSF46955">
    <property type="entry name" value="Putative DNA-binding domain"/>
    <property type="match status" value="1"/>
</dbReference>
<accession>A0A9D2LX35</accession>
<dbReference type="Proteomes" id="UP000824214">
    <property type="component" value="Unassembled WGS sequence"/>
</dbReference>
<evidence type="ECO:0000313" key="4">
    <source>
        <dbReference type="Proteomes" id="UP000824214"/>
    </source>
</evidence>
<dbReference type="AlphaFoldDB" id="A0A9D2LX35"/>
<dbReference type="Pfam" id="PF12728">
    <property type="entry name" value="HTH_17"/>
    <property type="match status" value="1"/>
</dbReference>
<dbReference type="EMBL" id="DWXZ01000037">
    <property type="protein sequence ID" value="HJB36868.1"/>
    <property type="molecule type" value="Genomic_DNA"/>
</dbReference>
<name>A0A9D2LX35_9FIRM</name>
<feature type="region of interest" description="Disordered" evidence="1">
    <location>
        <begin position="68"/>
        <end position="91"/>
    </location>
</feature>
<feature type="domain" description="Helix-turn-helix" evidence="2">
    <location>
        <begin position="117"/>
        <end position="159"/>
    </location>
</feature>
<evidence type="ECO:0000313" key="3">
    <source>
        <dbReference type="EMBL" id="HJB36868.1"/>
    </source>
</evidence>